<dbReference type="Proteomes" id="UP000605970">
    <property type="component" value="Unassembled WGS sequence"/>
</dbReference>
<accession>A0A8S9ZEZ3</accession>
<feature type="compositionally biased region" description="Polar residues" evidence="1">
    <location>
        <begin position="129"/>
        <end position="148"/>
    </location>
</feature>
<gene>
    <name evidence="3" type="ORF">Mgra_00008728</name>
</gene>
<dbReference type="EMBL" id="JABEBT010000121">
    <property type="protein sequence ID" value="KAF7631021.1"/>
    <property type="molecule type" value="Genomic_DNA"/>
</dbReference>
<evidence type="ECO:0000313" key="4">
    <source>
        <dbReference type="Proteomes" id="UP000605970"/>
    </source>
</evidence>
<evidence type="ECO:0000256" key="1">
    <source>
        <dbReference type="SAM" id="MobiDB-lite"/>
    </source>
</evidence>
<dbReference type="OrthoDB" id="5893732at2759"/>
<evidence type="ECO:0000256" key="2">
    <source>
        <dbReference type="SAM" id="SignalP"/>
    </source>
</evidence>
<evidence type="ECO:0000313" key="3">
    <source>
        <dbReference type="EMBL" id="KAF7631021.1"/>
    </source>
</evidence>
<sequence>MLSLPILIIQGLLLLKIADGAKKCYFGDFVDGKIKECKESNWKCATLTCPGTVFRGCLSPNGVCDDLVNLFTSCRDANHQCFLCDGDNCNDNSTDTTNKKFEATSENDGADINTNITKDGLSNEDNRTNKNPTLETSDEILQSNQGDSGNAEENKTNQNATAEMLQSNSGNHTAENGSRGSKNKYLFVWFLISLFVIVIL</sequence>
<feature type="compositionally biased region" description="Polar residues" evidence="1">
    <location>
        <begin position="104"/>
        <end position="117"/>
    </location>
</feature>
<name>A0A8S9ZEZ3_9BILA</name>
<proteinExistence type="predicted"/>
<feature type="chain" id="PRO_5035886170" evidence="2">
    <location>
        <begin position="21"/>
        <end position="200"/>
    </location>
</feature>
<organism evidence="3 4">
    <name type="scientific">Meloidogyne graminicola</name>
    <dbReference type="NCBI Taxonomy" id="189291"/>
    <lineage>
        <taxon>Eukaryota</taxon>
        <taxon>Metazoa</taxon>
        <taxon>Ecdysozoa</taxon>
        <taxon>Nematoda</taxon>
        <taxon>Chromadorea</taxon>
        <taxon>Rhabditida</taxon>
        <taxon>Tylenchina</taxon>
        <taxon>Tylenchomorpha</taxon>
        <taxon>Tylenchoidea</taxon>
        <taxon>Meloidogynidae</taxon>
        <taxon>Meloidogyninae</taxon>
        <taxon>Meloidogyne</taxon>
    </lineage>
</organism>
<protein>
    <submittedName>
        <fullName evidence="3">Uncharacterized protein</fullName>
    </submittedName>
</protein>
<dbReference type="AlphaFoldDB" id="A0A8S9ZEZ3"/>
<comment type="caution">
    <text evidence="3">The sequence shown here is derived from an EMBL/GenBank/DDBJ whole genome shotgun (WGS) entry which is preliminary data.</text>
</comment>
<reference evidence="3" key="1">
    <citation type="journal article" date="2020" name="Ecol. Evol.">
        <title>Genome structure and content of the rice root-knot nematode (Meloidogyne graminicola).</title>
        <authorList>
            <person name="Phan N.T."/>
            <person name="Danchin E.G.J."/>
            <person name="Klopp C."/>
            <person name="Perfus-Barbeoch L."/>
            <person name="Kozlowski D.K."/>
            <person name="Koutsovoulos G.D."/>
            <person name="Lopez-Roques C."/>
            <person name="Bouchez O."/>
            <person name="Zahm M."/>
            <person name="Besnard G."/>
            <person name="Bellafiore S."/>
        </authorList>
    </citation>
    <scope>NUCLEOTIDE SEQUENCE</scope>
    <source>
        <strain evidence="3">VN-18</strain>
    </source>
</reference>
<keyword evidence="2" id="KW-0732">Signal</keyword>
<feature type="region of interest" description="Disordered" evidence="1">
    <location>
        <begin position="100"/>
        <end position="154"/>
    </location>
</feature>
<keyword evidence="4" id="KW-1185">Reference proteome</keyword>
<feature type="signal peptide" evidence="2">
    <location>
        <begin position="1"/>
        <end position="20"/>
    </location>
</feature>